<gene>
    <name evidence="2" type="ORF">SAMN05421852_11744</name>
</gene>
<dbReference type="EMBL" id="FORR01000017">
    <property type="protein sequence ID" value="SFJ69476.1"/>
    <property type="molecule type" value="Genomic_DNA"/>
</dbReference>
<dbReference type="InterPro" id="IPR052519">
    <property type="entry name" value="Euk-type_GlcNAc_Kinase"/>
</dbReference>
<accession>A0A1I3TIM7</accession>
<dbReference type="Pfam" id="PF01869">
    <property type="entry name" value="BcrAD_BadFG"/>
    <property type="match status" value="1"/>
</dbReference>
<keyword evidence="3" id="KW-1185">Reference proteome</keyword>
<dbReference type="Gene3D" id="3.30.420.40">
    <property type="match status" value="2"/>
</dbReference>
<dbReference type="AlphaFoldDB" id="A0A1I3TIM7"/>
<dbReference type="RefSeq" id="WP_093231130.1">
    <property type="nucleotide sequence ID" value="NZ_FORR01000017.1"/>
</dbReference>
<dbReference type="STRING" id="46223.SAMN05421852_11744"/>
<protein>
    <submittedName>
        <fullName evidence="2">BadF-type ATPase</fullName>
    </submittedName>
</protein>
<dbReference type="SUPFAM" id="SSF53067">
    <property type="entry name" value="Actin-like ATPase domain"/>
    <property type="match status" value="2"/>
</dbReference>
<name>A0A1I3TIM7_9BACL</name>
<proteinExistence type="predicted"/>
<evidence type="ECO:0000313" key="3">
    <source>
        <dbReference type="Proteomes" id="UP000199545"/>
    </source>
</evidence>
<dbReference type="PANTHER" id="PTHR43190:SF3">
    <property type="entry name" value="N-ACETYL-D-GLUCOSAMINE KINASE"/>
    <property type="match status" value="1"/>
</dbReference>
<dbReference type="PANTHER" id="PTHR43190">
    <property type="entry name" value="N-ACETYL-D-GLUCOSAMINE KINASE"/>
    <property type="match status" value="1"/>
</dbReference>
<dbReference type="Proteomes" id="UP000199545">
    <property type="component" value="Unassembled WGS sequence"/>
</dbReference>
<evidence type="ECO:0000259" key="1">
    <source>
        <dbReference type="Pfam" id="PF01869"/>
    </source>
</evidence>
<dbReference type="CDD" id="cd24007">
    <property type="entry name" value="ASKHA_NBD_eukNAGK-like"/>
    <property type="match status" value="1"/>
</dbReference>
<reference evidence="2 3" key="1">
    <citation type="submission" date="2016-10" db="EMBL/GenBank/DDBJ databases">
        <authorList>
            <person name="de Groot N.N."/>
        </authorList>
    </citation>
    <scope>NUCLEOTIDE SEQUENCE [LARGE SCALE GENOMIC DNA]</scope>
    <source>
        <strain evidence="2 3">DSM 44778</strain>
    </source>
</reference>
<organism evidence="2 3">
    <name type="scientific">Thermoflavimicrobium dichotomicum</name>
    <dbReference type="NCBI Taxonomy" id="46223"/>
    <lineage>
        <taxon>Bacteria</taxon>
        <taxon>Bacillati</taxon>
        <taxon>Bacillota</taxon>
        <taxon>Bacilli</taxon>
        <taxon>Bacillales</taxon>
        <taxon>Thermoactinomycetaceae</taxon>
        <taxon>Thermoflavimicrobium</taxon>
    </lineage>
</organism>
<feature type="domain" description="ATPase BadF/BadG/BcrA/BcrD type" evidence="1">
    <location>
        <begin position="11"/>
        <end position="286"/>
    </location>
</feature>
<evidence type="ECO:0000313" key="2">
    <source>
        <dbReference type="EMBL" id="SFJ69476.1"/>
    </source>
</evidence>
<dbReference type="InterPro" id="IPR043129">
    <property type="entry name" value="ATPase_NBD"/>
</dbReference>
<sequence length="329" mass="36198">MNALRIPLLAVDGGGTKSLAIFMNMEEQILGQGQAGSCNYQGVGKHTAAKSLISCLKEAIADFERKQKPESFSSIEVECAVFGMAGLDTKQDRQVILEMIREVLQEVQIHPRHLWVENDGFATLLGETEGKPGILIIAGTGSIVYGVNEEGIYARTSGWGHRIGDEGSGYWIGKQAVTAILRAEDGRGKKTRLGDWIFPHIGATSGEELVNWVYGPQYSIEKMAELAPFVYQAYQAGDEVAQEILQKASEELFIAARAVIHQLQLVEKPFQIILQGGILKHIDFVRQSLIQQLQDYVPLAEIDLGKRDPISGIITKGLSYLKEKKKNGC</sequence>
<dbReference type="InterPro" id="IPR002731">
    <property type="entry name" value="ATPase_BadF"/>
</dbReference>
<dbReference type="OrthoDB" id="9772633at2"/>